<reference evidence="1 2" key="1">
    <citation type="submission" date="2018-02" db="EMBL/GenBank/DDBJ databases">
        <title>The genomes of Aspergillus section Nigri reveals drivers in fungal speciation.</title>
        <authorList>
            <consortium name="DOE Joint Genome Institute"/>
            <person name="Vesth T.C."/>
            <person name="Nybo J."/>
            <person name="Theobald S."/>
            <person name="Brandl J."/>
            <person name="Frisvad J.C."/>
            <person name="Nielsen K.F."/>
            <person name="Lyhne E.K."/>
            <person name="Kogle M.E."/>
            <person name="Kuo A."/>
            <person name="Riley R."/>
            <person name="Clum A."/>
            <person name="Nolan M."/>
            <person name="Lipzen A."/>
            <person name="Salamov A."/>
            <person name="Henrissat B."/>
            <person name="Wiebenga A."/>
            <person name="De vries R.P."/>
            <person name="Grigoriev I.V."/>
            <person name="Mortensen U.H."/>
            <person name="Andersen M.R."/>
            <person name="Baker S.E."/>
        </authorList>
    </citation>
    <scope>NUCLEOTIDE SEQUENCE [LARGE SCALE GENOMIC DNA]</scope>
    <source>
        <strain evidence="1 2">CBS 121593</strain>
    </source>
</reference>
<dbReference type="RefSeq" id="XP_025577220.1">
    <property type="nucleotide sequence ID" value="XM_025721327.1"/>
</dbReference>
<evidence type="ECO:0000313" key="2">
    <source>
        <dbReference type="Proteomes" id="UP000249402"/>
    </source>
</evidence>
<dbReference type="EMBL" id="KZ824429">
    <property type="protein sequence ID" value="RAL02893.1"/>
    <property type="molecule type" value="Genomic_DNA"/>
</dbReference>
<dbReference type="AlphaFoldDB" id="A0A395H5L2"/>
<evidence type="ECO:0000313" key="1">
    <source>
        <dbReference type="EMBL" id="RAL02893.1"/>
    </source>
</evidence>
<dbReference type="VEuPathDB" id="FungiDB:BO80DRAFT_443144"/>
<organism evidence="1 2">
    <name type="scientific">Aspergillus ibericus CBS 121593</name>
    <dbReference type="NCBI Taxonomy" id="1448316"/>
    <lineage>
        <taxon>Eukaryota</taxon>
        <taxon>Fungi</taxon>
        <taxon>Dikarya</taxon>
        <taxon>Ascomycota</taxon>
        <taxon>Pezizomycotina</taxon>
        <taxon>Eurotiomycetes</taxon>
        <taxon>Eurotiomycetidae</taxon>
        <taxon>Eurotiales</taxon>
        <taxon>Aspergillaceae</taxon>
        <taxon>Aspergillus</taxon>
        <taxon>Aspergillus subgen. Circumdati</taxon>
    </lineage>
</organism>
<gene>
    <name evidence="1" type="ORF">BO80DRAFT_443144</name>
</gene>
<keyword evidence="2" id="KW-1185">Reference proteome</keyword>
<sequence>MAIMTVPMMAATMNIMLIAILAILVSILVSILASILMSIVVISFTAFFEETAAASPLGALEACEEALLLLRSDTLRWKLSTGA</sequence>
<proteinExistence type="predicted"/>
<accession>A0A395H5L2</accession>
<protein>
    <submittedName>
        <fullName evidence="1">Uncharacterized protein</fullName>
    </submittedName>
</protein>
<name>A0A395H5L2_9EURO</name>
<dbReference type="GeneID" id="37226192"/>
<dbReference type="Proteomes" id="UP000249402">
    <property type="component" value="Unassembled WGS sequence"/>
</dbReference>